<reference evidence="2 3" key="1">
    <citation type="submission" date="2019-08" db="EMBL/GenBank/DDBJ databases">
        <authorList>
            <person name="Shi S."/>
        </authorList>
    </citation>
    <scope>NUCLEOTIDE SEQUENCE [LARGE SCALE GENOMIC DNA]</scope>
    <source>
        <strain evidence="2 3">GY10130</strain>
    </source>
</reference>
<evidence type="ECO:0000313" key="2">
    <source>
        <dbReference type="EMBL" id="TXK48608.1"/>
    </source>
</evidence>
<feature type="chain" id="PRO_5023114072" description="DUF3575 domain-containing protein" evidence="1">
    <location>
        <begin position="23"/>
        <end position="185"/>
    </location>
</feature>
<gene>
    <name evidence="2" type="ORF">FVR03_07880</name>
</gene>
<dbReference type="EMBL" id="VRTY01000023">
    <property type="protein sequence ID" value="TXK48608.1"/>
    <property type="molecule type" value="Genomic_DNA"/>
</dbReference>
<organism evidence="2 3">
    <name type="scientific">Pontibacter qinzhouensis</name>
    <dbReference type="NCBI Taxonomy" id="2603253"/>
    <lineage>
        <taxon>Bacteria</taxon>
        <taxon>Pseudomonadati</taxon>
        <taxon>Bacteroidota</taxon>
        <taxon>Cytophagia</taxon>
        <taxon>Cytophagales</taxon>
        <taxon>Hymenobacteraceae</taxon>
        <taxon>Pontibacter</taxon>
    </lineage>
</organism>
<name>A0A5C8K9S7_9BACT</name>
<sequence>MKTILTSIVLLTLLVAPSAVKAQEADSNIKRNTVYVELLGNGGFYSLNFDRILVNRENWKIAGRVGVTYFNHFDNYSSQVAGVPLELSYLRGKGNHYFEAGLGLNPVYRSRYNFNKELGKQHELNIWANARLGYRYQKREGGVFYRIAYTPILSKTIFSKNESHPSSTSWAMPVWFGLSIGKTLQ</sequence>
<dbReference type="OrthoDB" id="966005at2"/>
<feature type="signal peptide" evidence="1">
    <location>
        <begin position="1"/>
        <end position="22"/>
    </location>
</feature>
<proteinExistence type="predicted"/>
<accession>A0A5C8K9S7</accession>
<evidence type="ECO:0000313" key="3">
    <source>
        <dbReference type="Proteomes" id="UP000321926"/>
    </source>
</evidence>
<evidence type="ECO:0008006" key="4">
    <source>
        <dbReference type="Google" id="ProtNLM"/>
    </source>
</evidence>
<comment type="caution">
    <text evidence="2">The sequence shown here is derived from an EMBL/GenBank/DDBJ whole genome shotgun (WGS) entry which is preliminary data.</text>
</comment>
<keyword evidence="1" id="KW-0732">Signal</keyword>
<dbReference type="Proteomes" id="UP000321926">
    <property type="component" value="Unassembled WGS sequence"/>
</dbReference>
<protein>
    <recommendedName>
        <fullName evidence="4">DUF3575 domain-containing protein</fullName>
    </recommendedName>
</protein>
<evidence type="ECO:0000256" key="1">
    <source>
        <dbReference type="SAM" id="SignalP"/>
    </source>
</evidence>
<dbReference type="RefSeq" id="WP_147921198.1">
    <property type="nucleotide sequence ID" value="NZ_VRTY01000023.1"/>
</dbReference>
<dbReference type="AlphaFoldDB" id="A0A5C8K9S7"/>
<keyword evidence="3" id="KW-1185">Reference proteome</keyword>